<evidence type="ECO:0000256" key="3">
    <source>
        <dbReference type="ARBA" id="ARBA00022737"/>
    </source>
</evidence>
<organism evidence="10 11">
    <name type="scientific">Elysia crispata</name>
    <name type="common">lettuce slug</name>
    <dbReference type="NCBI Taxonomy" id="231223"/>
    <lineage>
        <taxon>Eukaryota</taxon>
        <taxon>Metazoa</taxon>
        <taxon>Spiralia</taxon>
        <taxon>Lophotrochozoa</taxon>
        <taxon>Mollusca</taxon>
        <taxon>Gastropoda</taxon>
        <taxon>Heterobranchia</taxon>
        <taxon>Euthyneura</taxon>
        <taxon>Panpulmonata</taxon>
        <taxon>Sacoglossa</taxon>
        <taxon>Placobranchoidea</taxon>
        <taxon>Plakobranchidae</taxon>
        <taxon>Elysia</taxon>
    </lineage>
</organism>
<dbReference type="EMBL" id="JAWDGP010003233">
    <property type="protein sequence ID" value="KAK3776296.1"/>
    <property type="molecule type" value="Genomic_DNA"/>
</dbReference>
<protein>
    <recommendedName>
        <fullName evidence="7">LIM domain-containing protein</fullName>
    </recommendedName>
</protein>
<dbReference type="FunFam" id="2.10.110.10:FF:000017">
    <property type="entry name" value="Lim and senescent cell antigen-like-containing"/>
    <property type="match status" value="1"/>
</dbReference>
<dbReference type="PIRSF" id="PIRSF038003">
    <property type="entry name" value="PINCH"/>
    <property type="match status" value="1"/>
</dbReference>
<evidence type="ECO:0000256" key="1">
    <source>
        <dbReference type="ARBA" id="ARBA00004282"/>
    </source>
</evidence>
<keyword evidence="6 7" id="KW-0440">LIM domain</keyword>
<dbReference type="Proteomes" id="UP001283361">
    <property type="component" value="Unassembled WGS sequence"/>
</dbReference>
<dbReference type="CDD" id="cd09331">
    <property type="entry name" value="LIM1_PINCH"/>
    <property type="match status" value="1"/>
</dbReference>
<comment type="caution">
    <text evidence="10">The sequence shown here is derived from an EMBL/GenBank/DDBJ whole genome shotgun (WGS) entry which is preliminary data.</text>
</comment>
<evidence type="ECO:0000256" key="7">
    <source>
        <dbReference type="PIRNR" id="PIRNR038003"/>
    </source>
</evidence>
<dbReference type="GO" id="GO:1900026">
    <property type="term" value="P:positive regulation of substrate adhesion-dependent cell spreading"/>
    <property type="evidence" value="ECO:0007669"/>
    <property type="project" value="TreeGrafter"/>
</dbReference>
<sequence>MTTAGRRRQQQLFSLQPLDAKTQSPLFQRRRLAQEEDMGHSPQVLTLNGHGDGGGVSLGGGGGASANMSLGRAVCARCGEGFSMDEQIVNSNGQLFHTQCFVCAQCFQPFPEGRFFEFEGRKYCEHDFCVLFAPSCAKCGEFISGRVIKAMNASWHPECFRCFSCGKVLADEGFVKNQGRALCRDCNAAEKAKGLGKYVCFKCHSIIDGGHLKWKGEAFHPYHFNCHSCGVELKEDAREKDGELYCLRCHDKMGIPICGACRRPIEDRVIHAMGKTWHVEHFVCAKCEKPFLGTRHYEKKGLAYCEIHYHQLFGNICFVCNNIINGDVFSAFNKAWCTKCFACSICDRKMNQKTKFFEFDQKPVCKNCYDKFPSELKKRLKKAYDEAVKSGKAA</sequence>
<dbReference type="CDD" id="cd09333">
    <property type="entry name" value="LIM3_PINCH"/>
    <property type="match status" value="1"/>
</dbReference>
<dbReference type="InterPro" id="IPR047946">
    <property type="entry name" value="PINCH-1/2-like"/>
</dbReference>
<dbReference type="PANTHER" id="PTHR24210">
    <property type="entry name" value="LIM DOMAIN-CONTAINING PROTEIN"/>
    <property type="match status" value="1"/>
</dbReference>
<keyword evidence="4 8" id="KW-0862">Zinc</keyword>
<feature type="domain" description="LIM zinc-binding" evidence="9">
    <location>
        <begin position="73"/>
        <end position="133"/>
    </location>
</feature>
<dbReference type="FunFam" id="2.10.110.10:FF:000141">
    <property type="entry name" value="LIM domain-containing protein"/>
    <property type="match status" value="1"/>
</dbReference>
<dbReference type="CDD" id="cd09335">
    <property type="entry name" value="LIM5_PINCH"/>
    <property type="match status" value="1"/>
</dbReference>
<gene>
    <name evidence="10" type="ORF">RRG08_039884</name>
</gene>
<keyword evidence="3" id="KW-0677">Repeat</keyword>
<dbReference type="SMART" id="SM00132">
    <property type="entry name" value="LIM"/>
    <property type="match status" value="5"/>
</dbReference>
<dbReference type="PANTHER" id="PTHR24210:SF0">
    <property type="entry name" value="LIM DOMAIN-CONTAINING PROTEIN"/>
    <property type="match status" value="1"/>
</dbReference>
<dbReference type="GO" id="GO:0098609">
    <property type="term" value="P:cell-cell adhesion"/>
    <property type="evidence" value="ECO:0007669"/>
    <property type="project" value="TreeGrafter"/>
</dbReference>
<dbReference type="InterPro" id="IPR017351">
    <property type="entry name" value="PINCH-1-4-like"/>
</dbReference>
<dbReference type="FunFam" id="2.10.110.10:FF:000094">
    <property type="entry name" value="LIM domain-containing protein"/>
    <property type="match status" value="1"/>
</dbReference>
<proteinExistence type="predicted"/>
<dbReference type="GO" id="GO:0046872">
    <property type="term" value="F:metal ion binding"/>
    <property type="evidence" value="ECO:0007669"/>
    <property type="project" value="UniProtKB-KW"/>
</dbReference>
<evidence type="ECO:0000256" key="6">
    <source>
        <dbReference type="ARBA" id="ARBA00023038"/>
    </source>
</evidence>
<evidence type="ECO:0000256" key="5">
    <source>
        <dbReference type="ARBA" id="ARBA00022949"/>
    </source>
</evidence>
<dbReference type="CDD" id="cd09334">
    <property type="entry name" value="LIM4_PINCH"/>
    <property type="match status" value="1"/>
</dbReference>
<dbReference type="PROSITE" id="PS50023">
    <property type="entry name" value="LIM_DOMAIN_2"/>
    <property type="match status" value="4"/>
</dbReference>
<reference evidence="10" key="1">
    <citation type="journal article" date="2023" name="G3 (Bethesda)">
        <title>A reference genome for the long-term kleptoplast-retaining sea slug Elysia crispata morphotype clarki.</title>
        <authorList>
            <person name="Eastman K.E."/>
            <person name="Pendleton A.L."/>
            <person name="Shaikh M.A."/>
            <person name="Suttiyut T."/>
            <person name="Ogas R."/>
            <person name="Tomko P."/>
            <person name="Gavelis G."/>
            <person name="Widhalm J.R."/>
            <person name="Wisecaver J.H."/>
        </authorList>
    </citation>
    <scope>NUCLEOTIDE SEQUENCE</scope>
    <source>
        <strain evidence="10">ECLA1</strain>
    </source>
</reference>
<dbReference type="GO" id="GO:0005925">
    <property type="term" value="C:focal adhesion"/>
    <property type="evidence" value="ECO:0007669"/>
    <property type="project" value="InterPro"/>
</dbReference>
<comment type="subcellular location">
    <subcellularLocation>
        <location evidence="1">Cell junction</location>
    </subcellularLocation>
</comment>
<evidence type="ECO:0000256" key="8">
    <source>
        <dbReference type="PROSITE-ProRule" id="PRU00125"/>
    </source>
</evidence>
<feature type="domain" description="LIM zinc-binding" evidence="9">
    <location>
        <begin position="256"/>
        <end position="315"/>
    </location>
</feature>
<dbReference type="GO" id="GO:0005737">
    <property type="term" value="C:cytoplasm"/>
    <property type="evidence" value="ECO:0007669"/>
    <property type="project" value="TreeGrafter"/>
</dbReference>
<dbReference type="GO" id="GO:2001046">
    <property type="term" value="P:positive regulation of integrin-mediated signaling pathway"/>
    <property type="evidence" value="ECO:0007669"/>
    <property type="project" value="TreeGrafter"/>
</dbReference>
<dbReference type="FunFam" id="2.10.110.10:FF:000011">
    <property type="entry name" value="Lim and senescent cell antigen-like-containing"/>
    <property type="match status" value="1"/>
</dbReference>
<dbReference type="GO" id="GO:0045216">
    <property type="term" value="P:cell-cell junction organization"/>
    <property type="evidence" value="ECO:0007669"/>
    <property type="project" value="TreeGrafter"/>
</dbReference>
<feature type="domain" description="LIM zinc-binding" evidence="9">
    <location>
        <begin position="134"/>
        <end position="193"/>
    </location>
</feature>
<keyword evidence="2 8" id="KW-0479">Metal-binding</keyword>
<dbReference type="Gene3D" id="2.10.110.10">
    <property type="entry name" value="Cysteine Rich Protein"/>
    <property type="match status" value="5"/>
</dbReference>
<dbReference type="SUPFAM" id="SSF57716">
    <property type="entry name" value="Glucocorticoid receptor-like (DNA-binding domain)"/>
    <property type="match status" value="6"/>
</dbReference>
<accession>A0AAE1DMK8</accession>
<dbReference type="AlphaFoldDB" id="A0AAE1DMK8"/>
<keyword evidence="11" id="KW-1185">Reference proteome</keyword>
<dbReference type="Pfam" id="PF00412">
    <property type="entry name" value="LIM"/>
    <property type="match status" value="5"/>
</dbReference>
<dbReference type="InterPro" id="IPR047944">
    <property type="entry name" value="LIMS1/2-like_LIM1"/>
</dbReference>
<dbReference type="InterPro" id="IPR001781">
    <property type="entry name" value="Znf_LIM"/>
</dbReference>
<feature type="domain" description="LIM zinc-binding" evidence="9">
    <location>
        <begin position="316"/>
        <end position="375"/>
    </location>
</feature>
<dbReference type="PROSITE" id="PS00478">
    <property type="entry name" value="LIM_DOMAIN_1"/>
    <property type="match status" value="2"/>
</dbReference>
<evidence type="ECO:0000313" key="10">
    <source>
        <dbReference type="EMBL" id="KAK3776296.1"/>
    </source>
</evidence>
<name>A0AAE1DMK8_9GAST</name>
<evidence type="ECO:0000313" key="11">
    <source>
        <dbReference type="Proteomes" id="UP001283361"/>
    </source>
</evidence>
<dbReference type="CDD" id="cd09332">
    <property type="entry name" value="LIM2_PINCH"/>
    <property type="match status" value="1"/>
</dbReference>
<evidence type="ECO:0000259" key="9">
    <source>
        <dbReference type="PROSITE" id="PS50023"/>
    </source>
</evidence>
<keyword evidence="5" id="KW-0965">Cell junction</keyword>
<dbReference type="GO" id="GO:0005911">
    <property type="term" value="C:cell-cell junction"/>
    <property type="evidence" value="ECO:0007669"/>
    <property type="project" value="TreeGrafter"/>
</dbReference>
<evidence type="ECO:0000256" key="4">
    <source>
        <dbReference type="ARBA" id="ARBA00022833"/>
    </source>
</evidence>
<evidence type="ECO:0000256" key="2">
    <source>
        <dbReference type="ARBA" id="ARBA00022723"/>
    </source>
</evidence>